<evidence type="ECO:0000259" key="8">
    <source>
        <dbReference type="PROSITE" id="PS51864"/>
    </source>
</evidence>
<evidence type="ECO:0000256" key="3">
    <source>
        <dbReference type="PROSITE-ProRule" id="PRU00121"/>
    </source>
</evidence>
<feature type="chain" id="PRO_5045013009" description="Metalloendopeptidase" evidence="5">
    <location>
        <begin position="29"/>
        <end position="658"/>
    </location>
</feature>
<dbReference type="InterPro" id="IPR038178">
    <property type="entry name" value="Kringle_sf"/>
</dbReference>
<feature type="compositionally biased region" description="Low complexity" evidence="6">
    <location>
        <begin position="553"/>
        <end position="563"/>
    </location>
</feature>
<feature type="domain" description="Kringle" evidence="7">
    <location>
        <begin position="417"/>
        <end position="502"/>
    </location>
</feature>
<dbReference type="PANTHER" id="PTHR10127">
    <property type="entry name" value="DISCOIDIN, CUB, EGF, LAMININ , AND ZINC METALLOPROTEASE DOMAIN CONTAINING"/>
    <property type="match status" value="1"/>
</dbReference>
<evidence type="ECO:0000313" key="9">
    <source>
        <dbReference type="Proteomes" id="UP000694888"/>
    </source>
</evidence>
<feature type="active site" evidence="4">
    <location>
        <position position="211"/>
    </location>
</feature>
<evidence type="ECO:0000256" key="4">
    <source>
        <dbReference type="PROSITE-ProRule" id="PRU01211"/>
    </source>
</evidence>
<evidence type="ECO:0000256" key="6">
    <source>
        <dbReference type="SAM" id="MobiDB-lite"/>
    </source>
</evidence>
<dbReference type="SMART" id="SM00130">
    <property type="entry name" value="KR"/>
    <property type="match status" value="1"/>
</dbReference>
<feature type="domain" description="Peptidase M12A" evidence="8">
    <location>
        <begin position="119"/>
        <end position="316"/>
    </location>
</feature>
<evidence type="ECO:0000256" key="2">
    <source>
        <dbReference type="ARBA" id="ARBA00023157"/>
    </source>
</evidence>
<dbReference type="InterPro" id="IPR001506">
    <property type="entry name" value="Peptidase_M12A"/>
</dbReference>
<dbReference type="Proteomes" id="UP000694888">
    <property type="component" value="Unplaced"/>
</dbReference>
<comment type="cofactor">
    <cofactor evidence="4 5">
        <name>Zn(2+)</name>
        <dbReference type="ChEBI" id="CHEBI:29105"/>
    </cofactor>
    <text evidence="4 5">Binds 1 zinc ion per subunit.</text>
</comment>
<feature type="compositionally biased region" description="Basic residues" evidence="6">
    <location>
        <begin position="642"/>
        <end position="652"/>
    </location>
</feature>
<feature type="binding site" evidence="4">
    <location>
        <position position="214"/>
    </location>
    <ligand>
        <name>Zn(2+)</name>
        <dbReference type="ChEBI" id="CHEBI:29105"/>
        <note>catalytic</note>
    </ligand>
</feature>
<sequence length="658" mass="75500">MSPYTKDPKQAVIFTFLLCQFFLDLCCCQSEERLWEPFKAKIVVHHRRRRSETFDFTQVNQNICPPSLCRQNDEHSGTTYERPRGTGGTVFYQGDIILDKRMGRYIYPDTDGNIRRKRATMRRRDRLWKKGEVVYRMTRNISPEAKRVFERAMNHIQKRTCITFREKKPEDRDFIRFISEPGCWSQIGRVGGVQMVSLGRGCESLGTAVHEIVHALGMWHEQARPDRNKHVVILEENISAKFKPDFEVVSKQVSTSRGYPYDYRSLMHYSKFAFTKNGRPTIKIKGIGDKLGLRIGQRQGLSTIDIAQLRDMYKCNERVDSEESVCRDGFKKIATNCYKVFAEEKAQFGPANSACQKLNSHLVVIETKSEQKRLTRYLNKKFENIRTFRTAGRRKAAPHCLPGKTRLGKCIQDDFEDGRNYRGNLDHTRDGYTCQKWTENYPHNHSLVEVSKRAGRSDSKEDRDGLGDHNKCRNPSGMRRNRPWCYTTKRREEWGYCDISICRGSKAEDTGTNGASQKRVRTYSGRKQSSSSSSTASFGAATSRATHTRRNISPSSSASTSAKPTRRNRPRGSVPPSVTSRRVGGSRKGSSGSSIAAASSRSNSRRSSAGSKKPKAERRRKKKGNNSKRRRKNNAQSDQNRRKYRRRQRKASRSTNKS</sequence>
<feature type="region of interest" description="Disordered" evidence="6">
    <location>
        <begin position="507"/>
        <end position="658"/>
    </location>
</feature>
<dbReference type="EC" id="3.4.24.-" evidence="5"/>
<proteinExistence type="predicted"/>
<dbReference type="InterPro" id="IPR013806">
    <property type="entry name" value="Kringle-like"/>
</dbReference>
<dbReference type="PRINTS" id="PR00480">
    <property type="entry name" value="ASTACIN"/>
</dbReference>
<dbReference type="Pfam" id="PF01400">
    <property type="entry name" value="Astacin"/>
    <property type="match status" value="1"/>
</dbReference>
<dbReference type="CDD" id="cd00108">
    <property type="entry name" value="KR"/>
    <property type="match status" value="1"/>
</dbReference>
<dbReference type="PROSITE" id="PS51864">
    <property type="entry name" value="ASTACIN"/>
    <property type="match status" value="1"/>
</dbReference>
<dbReference type="InterPro" id="IPR006026">
    <property type="entry name" value="Peptidase_Metallo"/>
</dbReference>
<feature type="binding site" evidence="4">
    <location>
        <position position="210"/>
    </location>
    <ligand>
        <name>Zn(2+)</name>
        <dbReference type="ChEBI" id="CHEBI:29105"/>
        <note>catalytic</note>
    </ligand>
</feature>
<dbReference type="InterPro" id="IPR024079">
    <property type="entry name" value="MetalloPept_cat_dom_sf"/>
</dbReference>
<protein>
    <recommendedName>
        <fullName evidence="5">Metalloendopeptidase</fullName>
        <ecNumber evidence="5">3.4.24.-</ecNumber>
    </recommendedName>
</protein>
<feature type="signal peptide" evidence="5">
    <location>
        <begin position="1"/>
        <end position="28"/>
    </location>
</feature>
<dbReference type="PANTHER" id="PTHR10127:SF775">
    <property type="entry name" value="METALLOENDOPEPTIDASE"/>
    <property type="match status" value="1"/>
</dbReference>
<gene>
    <name evidence="10" type="primary">LOC101846266</name>
</gene>
<feature type="compositionally biased region" description="Basic residues" evidence="6">
    <location>
        <begin position="612"/>
        <end position="633"/>
    </location>
</feature>
<dbReference type="SUPFAM" id="SSF57440">
    <property type="entry name" value="Kringle-like"/>
    <property type="match status" value="1"/>
</dbReference>
<feature type="compositionally biased region" description="Low complexity" evidence="6">
    <location>
        <begin position="580"/>
        <end position="611"/>
    </location>
</feature>
<keyword evidence="4 5" id="KW-0482">Metalloprotease</keyword>
<keyword evidence="1 3" id="KW-0420">Kringle</keyword>
<dbReference type="InterPro" id="IPR034035">
    <property type="entry name" value="Astacin-like_dom"/>
</dbReference>
<dbReference type="InterPro" id="IPR016186">
    <property type="entry name" value="C-type_lectin-like/link_sf"/>
</dbReference>
<dbReference type="SUPFAM" id="SSF56436">
    <property type="entry name" value="C-type lectin-like"/>
    <property type="match status" value="1"/>
</dbReference>
<name>A0ABM1W4T6_APLCA</name>
<evidence type="ECO:0000256" key="5">
    <source>
        <dbReference type="RuleBase" id="RU361183"/>
    </source>
</evidence>
<keyword evidence="2" id="KW-1015">Disulfide bond</keyword>
<keyword evidence="5" id="KW-0732">Signal</keyword>
<keyword evidence="4 5" id="KW-0862">Zinc</keyword>
<feature type="region of interest" description="Disordered" evidence="6">
    <location>
        <begin position="449"/>
        <end position="482"/>
    </location>
</feature>
<feature type="compositionally biased region" description="Low complexity" evidence="6">
    <location>
        <begin position="529"/>
        <end position="545"/>
    </location>
</feature>
<dbReference type="Gene3D" id="2.40.20.10">
    <property type="entry name" value="Plasminogen Kringle 4"/>
    <property type="match status" value="1"/>
</dbReference>
<dbReference type="Pfam" id="PF00051">
    <property type="entry name" value="Kringle"/>
    <property type="match status" value="1"/>
</dbReference>
<reference evidence="10" key="1">
    <citation type="submission" date="2025-08" db="UniProtKB">
        <authorList>
            <consortium name="RefSeq"/>
        </authorList>
    </citation>
    <scope>IDENTIFICATION</scope>
</reference>
<dbReference type="CDD" id="cd00037">
    <property type="entry name" value="CLECT"/>
    <property type="match status" value="1"/>
</dbReference>
<dbReference type="SMART" id="SM00235">
    <property type="entry name" value="ZnMc"/>
    <property type="match status" value="1"/>
</dbReference>
<dbReference type="Gene3D" id="3.40.390.10">
    <property type="entry name" value="Collagenase (Catalytic Domain)"/>
    <property type="match status" value="1"/>
</dbReference>
<dbReference type="SUPFAM" id="SSF55486">
    <property type="entry name" value="Metalloproteases ('zincins'), catalytic domain"/>
    <property type="match status" value="1"/>
</dbReference>
<organism evidence="9 10">
    <name type="scientific">Aplysia californica</name>
    <name type="common">California sea hare</name>
    <dbReference type="NCBI Taxonomy" id="6500"/>
    <lineage>
        <taxon>Eukaryota</taxon>
        <taxon>Metazoa</taxon>
        <taxon>Spiralia</taxon>
        <taxon>Lophotrochozoa</taxon>
        <taxon>Mollusca</taxon>
        <taxon>Gastropoda</taxon>
        <taxon>Heterobranchia</taxon>
        <taxon>Euthyneura</taxon>
        <taxon>Tectipleura</taxon>
        <taxon>Aplysiida</taxon>
        <taxon>Aplysioidea</taxon>
        <taxon>Aplysiidae</taxon>
        <taxon>Aplysia</taxon>
    </lineage>
</organism>
<evidence type="ECO:0000259" key="7">
    <source>
        <dbReference type="PROSITE" id="PS50070"/>
    </source>
</evidence>
<dbReference type="RefSeq" id="XP_035829679.1">
    <property type="nucleotide sequence ID" value="XM_035973786.1"/>
</dbReference>
<keyword evidence="4 5" id="KW-0378">Hydrolase</keyword>
<evidence type="ECO:0000313" key="10">
    <source>
        <dbReference type="RefSeq" id="XP_035829679.1"/>
    </source>
</evidence>
<keyword evidence="4 5" id="KW-0645">Protease</keyword>
<dbReference type="GeneID" id="101846266"/>
<keyword evidence="4 5" id="KW-0479">Metal-binding</keyword>
<dbReference type="PROSITE" id="PS50070">
    <property type="entry name" value="KRINGLE_2"/>
    <property type="match status" value="1"/>
</dbReference>
<feature type="binding site" evidence="4">
    <location>
        <position position="220"/>
    </location>
    <ligand>
        <name>Zn(2+)</name>
        <dbReference type="ChEBI" id="CHEBI:29105"/>
        <note>catalytic</note>
    </ligand>
</feature>
<dbReference type="CDD" id="cd04280">
    <property type="entry name" value="ZnMc_astacin_like"/>
    <property type="match status" value="1"/>
</dbReference>
<dbReference type="InterPro" id="IPR016187">
    <property type="entry name" value="CTDL_fold"/>
</dbReference>
<comment type="caution">
    <text evidence="3">Lacks conserved residue(s) required for the propagation of feature annotation.</text>
</comment>
<dbReference type="InterPro" id="IPR000001">
    <property type="entry name" value="Kringle"/>
</dbReference>
<feature type="compositionally biased region" description="Basic and acidic residues" evidence="6">
    <location>
        <begin position="450"/>
        <end position="471"/>
    </location>
</feature>
<evidence type="ECO:0000256" key="1">
    <source>
        <dbReference type="ARBA" id="ARBA00022572"/>
    </source>
</evidence>
<dbReference type="Gene3D" id="3.10.100.10">
    <property type="entry name" value="Mannose-Binding Protein A, subunit A"/>
    <property type="match status" value="1"/>
</dbReference>
<keyword evidence="9" id="KW-1185">Reference proteome</keyword>
<accession>A0ABM1W4T6</accession>